<dbReference type="Pfam" id="PF20090">
    <property type="entry name" value="DUF6482"/>
    <property type="match status" value="1"/>
</dbReference>
<evidence type="ECO:0008006" key="5">
    <source>
        <dbReference type="Google" id="ProtNLM"/>
    </source>
</evidence>
<dbReference type="OrthoDB" id="7063376at2"/>
<reference evidence="1 4" key="2">
    <citation type="submission" date="2020-05" db="EMBL/GenBank/DDBJ databases">
        <title>Genetic diversity of Pseudomonas cichorii.</title>
        <authorList>
            <person name="Tani S."/>
            <person name="Yagi H."/>
            <person name="Hashimoto S."/>
            <person name="Iiyama K."/>
            <person name="Furuya N."/>
        </authorList>
    </citation>
    <scope>NUCLEOTIDE SEQUENCE [LARGE SCALE GENOMIC DNA]</scope>
    <source>
        <strain evidence="1 4">LMG 2162</strain>
    </source>
</reference>
<proteinExistence type="predicted"/>
<evidence type="ECO:0000313" key="1">
    <source>
        <dbReference type="EMBL" id="GFM91999.1"/>
    </source>
</evidence>
<dbReference type="EMBL" id="RBRY01000054">
    <property type="protein sequence ID" value="RMR59535.1"/>
    <property type="molecule type" value="Genomic_DNA"/>
</dbReference>
<dbReference type="EMBL" id="BLWA01000004">
    <property type="protein sequence ID" value="GFM91999.1"/>
    <property type="molecule type" value="Genomic_DNA"/>
</dbReference>
<reference evidence="2 3" key="1">
    <citation type="submission" date="2018-08" db="EMBL/GenBank/DDBJ databases">
        <title>Recombination of ecologically and evolutionarily significant loci maintains genetic cohesion in the Pseudomonas syringae species complex.</title>
        <authorList>
            <person name="Dillon M."/>
            <person name="Thakur S."/>
            <person name="Almeida R.N.D."/>
            <person name="Weir B.S."/>
            <person name="Guttman D.S."/>
        </authorList>
    </citation>
    <scope>NUCLEOTIDE SEQUENCE [LARGE SCALE GENOMIC DNA]</scope>
    <source>
        <strain evidence="2 3">ICMP 6917</strain>
    </source>
</reference>
<evidence type="ECO:0000313" key="4">
    <source>
        <dbReference type="Proteomes" id="UP000614982"/>
    </source>
</evidence>
<dbReference type="InterPro" id="IPR045508">
    <property type="entry name" value="DUF6482"/>
</dbReference>
<dbReference type="AlphaFoldDB" id="A0A3M4W640"/>
<keyword evidence="4" id="KW-1185">Reference proteome</keyword>
<evidence type="ECO:0000313" key="3">
    <source>
        <dbReference type="Proteomes" id="UP000278332"/>
    </source>
</evidence>
<sequence>MNVQEFTDHAQAGKVDELNLISIEGGIYLLEVCMEGGSRMLKSAEGKTLHLRSVEHARDLLKTLPVVPFYLVHSVVHDELCGMPVNDRSVMRLPISFHSSWS</sequence>
<accession>A0A3M4W640</accession>
<gene>
    <name evidence="2" type="ORF">ALP84_02696</name>
    <name evidence="1" type="ORF">PSCICP_19710</name>
</gene>
<organism evidence="2 3">
    <name type="scientific">Pseudomonas cichorii</name>
    <dbReference type="NCBI Taxonomy" id="36746"/>
    <lineage>
        <taxon>Bacteria</taxon>
        <taxon>Pseudomonadati</taxon>
        <taxon>Pseudomonadota</taxon>
        <taxon>Gammaproteobacteria</taxon>
        <taxon>Pseudomonadales</taxon>
        <taxon>Pseudomonadaceae</taxon>
        <taxon>Pseudomonas</taxon>
    </lineage>
</organism>
<dbReference type="RefSeq" id="WP_025261883.1">
    <property type="nucleotide sequence ID" value="NZ_BLVX01000010.1"/>
</dbReference>
<dbReference type="Proteomes" id="UP000614982">
    <property type="component" value="Unassembled WGS sequence"/>
</dbReference>
<name>A0A3M4W640_PSECI</name>
<comment type="caution">
    <text evidence="2">The sequence shown here is derived from an EMBL/GenBank/DDBJ whole genome shotgun (WGS) entry which is preliminary data.</text>
</comment>
<evidence type="ECO:0000313" key="2">
    <source>
        <dbReference type="EMBL" id="RMR59535.1"/>
    </source>
</evidence>
<protein>
    <recommendedName>
        <fullName evidence="5">Cation transporter</fullName>
    </recommendedName>
</protein>
<dbReference type="GeneID" id="93661060"/>
<dbReference type="Proteomes" id="UP000278332">
    <property type="component" value="Unassembled WGS sequence"/>
</dbReference>